<dbReference type="GO" id="GO:0019646">
    <property type="term" value="P:aerobic electron transport chain"/>
    <property type="evidence" value="ECO:0007669"/>
    <property type="project" value="TreeGrafter"/>
</dbReference>
<evidence type="ECO:0000259" key="6">
    <source>
        <dbReference type="Pfam" id="PF07992"/>
    </source>
</evidence>
<dbReference type="InterPro" id="IPR023753">
    <property type="entry name" value="FAD/NAD-binding_dom"/>
</dbReference>
<dbReference type="Proteomes" id="UP000178227">
    <property type="component" value="Unassembled WGS sequence"/>
</dbReference>
<dbReference type="STRING" id="1802694.A2918_01565"/>
<dbReference type="SUPFAM" id="SSF51905">
    <property type="entry name" value="FAD/NAD(P)-binding domain"/>
    <property type="match status" value="1"/>
</dbReference>
<reference evidence="7 8" key="1">
    <citation type="journal article" date="2016" name="Nat. Commun.">
        <title>Thousands of microbial genomes shed light on interconnected biogeochemical processes in an aquifer system.</title>
        <authorList>
            <person name="Anantharaman K."/>
            <person name="Brown C.T."/>
            <person name="Hug L.A."/>
            <person name="Sharon I."/>
            <person name="Castelle C.J."/>
            <person name="Probst A.J."/>
            <person name="Thomas B.C."/>
            <person name="Singh A."/>
            <person name="Wilkins M.J."/>
            <person name="Karaoz U."/>
            <person name="Brodie E.L."/>
            <person name="Williams K.H."/>
            <person name="Hubbard S.S."/>
            <person name="Banfield J.F."/>
        </authorList>
    </citation>
    <scope>NUCLEOTIDE SEQUENCE [LARGE SCALE GENOMIC DNA]</scope>
</reference>
<evidence type="ECO:0000256" key="5">
    <source>
        <dbReference type="ARBA" id="ARBA00023002"/>
    </source>
</evidence>
<comment type="caution">
    <text evidence="7">The sequence shown here is derived from an EMBL/GenBank/DDBJ whole genome shotgun (WGS) entry which is preliminary data.</text>
</comment>
<accession>A0A1F8GBQ5</accession>
<dbReference type="PANTHER" id="PTHR42913">
    <property type="entry name" value="APOPTOSIS-INDUCING FACTOR 1"/>
    <property type="match status" value="1"/>
</dbReference>
<dbReference type="PANTHER" id="PTHR42913:SF3">
    <property type="entry name" value="64 KDA MITOCHONDRIAL NADH DEHYDROGENASE (EUROFUNG)"/>
    <property type="match status" value="1"/>
</dbReference>
<comment type="similarity">
    <text evidence="2">Belongs to the NADH dehydrogenase family.</text>
</comment>
<protein>
    <recommendedName>
        <fullName evidence="6">FAD/NAD(P)-binding domain-containing protein</fullName>
    </recommendedName>
</protein>
<comment type="cofactor">
    <cofactor evidence="1">
        <name>FAD</name>
        <dbReference type="ChEBI" id="CHEBI:57692"/>
    </cofactor>
</comment>
<organism evidence="7 8">
    <name type="scientific">Candidatus Yanofskybacteria bacterium RIFCSPLOWO2_01_FULL_42_49</name>
    <dbReference type="NCBI Taxonomy" id="1802694"/>
    <lineage>
        <taxon>Bacteria</taxon>
        <taxon>Candidatus Yanofskyibacteriota</taxon>
    </lineage>
</organism>
<dbReference type="InterPro" id="IPR051169">
    <property type="entry name" value="NADH-Q_oxidoreductase"/>
</dbReference>
<dbReference type="AlphaFoldDB" id="A0A1F8GBQ5"/>
<feature type="domain" description="FAD/NAD(P)-binding" evidence="6">
    <location>
        <begin position="3"/>
        <end position="353"/>
    </location>
</feature>
<evidence type="ECO:0000256" key="4">
    <source>
        <dbReference type="ARBA" id="ARBA00022827"/>
    </source>
</evidence>
<proteinExistence type="inferred from homology"/>
<gene>
    <name evidence="7" type="ORF">A2918_01565</name>
</gene>
<evidence type="ECO:0000313" key="7">
    <source>
        <dbReference type="EMBL" id="OGN22807.1"/>
    </source>
</evidence>
<evidence type="ECO:0000256" key="3">
    <source>
        <dbReference type="ARBA" id="ARBA00022630"/>
    </source>
</evidence>
<name>A0A1F8GBQ5_9BACT</name>
<dbReference type="Gene3D" id="3.50.50.100">
    <property type="match status" value="1"/>
</dbReference>
<evidence type="ECO:0000256" key="1">
    <source>
        <dbReference type="ARBA" id="ARBA00001974"/>
    </source>
</evidence>
<dbReference type="GO" id="GO:0003955">
    <property type="term" value="F:NAD(P)H dehydrogenase (quinone) activity"/>
    <property type="evidence" value="ECO:0007669"/>
    <property type="project" value="TreeGrafter"/>
</dbReference>
<evidence type="ECO:0000313" key="8">
    <source>
        <dbReference type="Proteomes" id="UP000178227"/>
    </source>
</evidence>
<keyword evidence="5" id="KW-0560">Oxidoreductase</keyword>
<dbReference type="EMBL" id="MGKI01000008">
    <property type="protein sequence ID" value="OGN22807.1"/>
    <property type="molecule type" value="Genomic_DNA"/>
</dbReference>
<dbReference type="PRINTS" id="PR00411">
    <property type="entry name" value="PNDRDTASEI"/>
</dbReference>
<dbReference type="InterPro" id="IPR036188">
    <property type="entry name" value="FAD/NAD-bd_sf"/>
</dbReference>
<evidence type="ECO:0000256" key="2">
    <source>
        <dbReference type="ARBA" id="ARBA00005272"/>
    </source>
</evidence>
<sequence length="439" mass="48335">MHKILILGGGFGGIRCALDLEKKIGSKAEITLVDKNSYHLFVPALYEVASAYGLKQDPFAIRLKKTICIPYSDIFSAKKIRFIQAEIFSIDVENQKVATRGGEILDYDYMIIALGSQSSDFGVPGVKEYAFSFKSLENGLALNQKINELVFATQREGDVKSEPINPVVDFPTATKSPKEFRKIHYGVKIAVIGAGFTGIEVAAELTCCVKKFTQARGIKGRCERVLLIEAAPKILPMISDKERIVIMERLTRLGVEVTEGAAVEEVRSDYIKLKNGKTIDVDLVVWTTGVKPLDILKNLPSMSLAGNGKIVVDDSLKVAGLSNVFAAGDNVEFQDQKTGRLVPALAYVAVEQGKIAAKNILRSLKSDKLVSYNPFFDVWIAPVGGKYALAHLWGGVNVKGFWGWVIRELVDLKYMLSILPVKAAIALMWQEITLFIKND</sequence>
<dbReference type="Pfam" id="PF07992">
    <property type="entry name" value="Pyr_redox_2"/>
    <property type="match status" value="1"/>
</dbReference>
<keyword evidence="3" id="KW-0285">Flavoprotein</keyword>
<dbReference type="PRINTS" id="PR00368">
    <property type="entry name" value="FADPNR"/>
</dbReference>
<keyword evidence="4" id="KW-0274">FAD</keyword>